<feature type="region of interest" description="Disordered" evidence="3">
    <location>
        <begin position="57"/>
        <end position="76"/>
    </location>
</feature>
<proteinExistence type="inferred from homology"/>
<feature type="domain" description="Kinesin motor" evidence="4">
    <location>
        <begin position="1"/>
        <end position="76"/>
    </location>
</feature>
<dbReference type="Pfam" id="PF00225">
    <property type="entry name" value="Kinesin"/>
    <property type="match status" value="1"/>
</dbReference>
<dbReference type="AlphaFoldDB" id="A0AAP0HU55"/>
<sequence>MFLIQAAQSRSVGKTQMNEQSSRSHFVFTLPILGVNESTEKQVHVVLNLIDLVGSERERMSKSGSTGDRLRETLGY</sequence>
<dbReference type="PANTHER" id="PTHR47972">
    <property type="entry name" value="KINESIN-LIKE PROTEIN KLP-3"/>
    <property type="match status" value="1"/>
</dbReference>
<dbReference type="GO" id="GO:0005524">
    <property type="term" value="F:ATP binding"/>
    <property type="evidence" value="ECO:0007669"/>
    <property type="project" value="InterPro"/>
</dbReference>
<dbReference type="InterPro" id="IPR001752">
    <property type="entry name" value="Kinesin_motor_dom"/>
</dbReference>
<comment type="similarity">
    <text evidence="2">Belongs to the TRAFAC class myosin-kinesin ATPase superfamily. Kinesin family.</text>
</comment>
<evidence type="ECO:0000259" key="4">
    <source>
        <dbReference type="PROSITE" id="PS50067"/>
    </source>
</evidence>
<comment type="caution">
    <text evidence="2">Lacks conserved residue(s) required for the propagation of feature annotation.</text>
</comment>
<gene>
    <name evidence="5" type="ORF">Sjap_021482</name>
</gene>
<dbReference type="EMBL" id="JBBNAE010000009">
    <property type="protein sequence ID" value="KAK9095985.1"/>
    <property type="molecule type" value="Genomic_DNA"/>
</dbReference>
<dbReference type="InterPro" id="IPR027640">
    <property type="entry name" value="Kinesin-like_fam"/>
</dbReference>
<accession>A0AAP0HU55</accession>
<protein>
    <recommendedName>
        <fullName evidence="4">Kinesin motor domain-containing protein</fullName>
    </recommendedName>
</protein>
<dbReference type="PANTHER" id="PTHR47972:SF46">
    <property type="entry name" value="KINESIN-LIKE PROTEIN"/>
    <property type="match status" value="1"/>
</dbReference>
<dbReference type="GO" id="GO:0008017">
    <property type="term" value="F:microtubule binding"/>
    <property type="evidence" value="ECO:0007669"/>
    <property type="project" value="InterPro"/>
</dbReference>
<evidence type="ECO:0000256" key="1">
    <source>
        <dbReference type="ARBA" id="ARBA00023175"/>
    </source>
</evidence>
<keyword evidence="6" id="KW-1185">Reference proteome</keyword>
<dbReference type="InterPro" id="IPR027417">
    <property type="entry name" value="P-loop_NTPase"/>
</dbReference>
<reference evidence="5 6" key="1">
    <citation type="submission" date="2024-01" db="EMBL/GenBank/DDBJ databases">
        <title>Genome assemblies of Stephania.</title>
        <authorList>
            <person name="Yang L."/>
        </authorList>
    </citation>
    <scope>NUCLEOTIDE SEQUENCE [LARGE SCALE GENOMIC DNA]</scope>
    <source>
        <strain evidence="5">QJT</strain>
        <tissue evidence="5">Leaf</tissue>
    </source>
</reference>
<dbReference type="GO" id="GO:0007018">
    <property type="term" value="P:microtubule-based movement"/>
    <property type="evidence" value="ECO:0007669"/>
    <property type="project" value="InterPro"/>
</dbReference>
<dbReference type="PROSITE" id="PS50067">
    <property type="entry name" value="KINESIN_MOTOR_2"/>
    <property type="match status" value="1"/>
</dbReference>
<organism evidence="5 6">
    <name type="scientific">Stephania japonica</name>
    <dbReference type="NCBI Taxonomy" id="461633"/>
    <lineage>
        <taxon>Eukaryota</taxon>
        <taxon>Viridiplantae</taxon>
        <taxon>Streptophyta</taxon>
        <taxon>Embryophyta</taxon>
        <taxon>Tracheophyta</taxon>
        <taxon>Spermatophyta</taxon>
        <taxon>Magnoliopsida</taxon>
        <taxon>Ranunculales</taxon>
        <taxon>Menispermaceae</taxon>
        <taxon>Menispermoideae</taxon>
        <taxon>Cissampelideae</taxon>
        <taxon>Stephania</taxon>
    </lineage>
</organism>
<evidence type="ECO:0000256" key="3">
    <source>
        <dbReference type="SAM" id="MobiDB-lite"/>
    </source>
</evidence>
<dbReference type="SUPFAM" id="SSF52540">
    <property type="entry name" value="P-loop containing nucleoside triphosphate hydrolases"/>
    <property type="match status" value="1"/>
</dbReference>
<comment type="caution">
    <text evidence="5">The sequence shown here is derived from an EMBL/GenBank/DDBJ whole genome shotgun (WGS) entry which is preliminary data.</text>
</comment>
<name>A0AAP0HU55_9MAGN</name>
<evidence type="ECO:0000313" key="6">
    <source>
        <dbReference type="Proteomes" id="UP001417504"/>
    </source>
</evidence>
<dbReference type="InterPro" id="IPR036961">
    <property type="entry name" value="Kinesin_motor_dom_sf"/>
</dbReference>
<keyword evidence="1" id="KW-0505">Motor protein</keyword>
<dbReference type="GO" id="GO:0003777">
    <property type="term" value="F:microtubule motor activity"/>
    <property type="evidence" value="ECO:0007669"/>
    <property type="project" value="InterPro"/>
</dbReference>
<dbReference type="Proteomes" id="UP001417504">
    <property type="component" value="Unassembled WGS sequence"/>
</dbReference>
<dbReference type="PRINTS" id="PR00380">
    <property type="entry name" value="KINESINHEAVY"/>
</dbReference>
<evidence type="ECO:0000313" key="5">
    <source>
        <dbReference type="EMBL" id="KAK9095985.1"/>
    </source>
</evidence>
<dbReference type="Gene3D" id="3.40.850.10">
    <property type="entry name" value="Kinesin motor domain"/>
    <property type="match status" value="1"/>
</dbReference>
<evidence type="ECO:0000256" key="2">
    <source>
        <dbReference type="PROSITE-ProRule" id="PRU00283"/>
    </source>
</evidence>